<dbReference type="Proteomes" id="UP000839610">
    <property type="component" value="Unassembled WGS sequence"/>
</dbReference>
<dbReference type="InterPro" id="IPR012432">
    <property type="entry name" value="DUF1627"/>
</dbReference>
<dbReference type="EMBL" id="AAGLUV010000031">
    <property type="protein sequence ID" value="EBP4586403.1"/>
    <property type="molecule type" value="Genomic_DNA"/>
</dbReference>
<comment type="caution">
    <text evidence="1">The sequence shown here is derived from an EMBL/GenBank/DDBJ whole genome shotgun (WGS) entry which is preliminary data.</text>
</comment>
<gene>
    <name evidence="1" type="ORF">VH79_25160</name>
</gene>
<reference evidence="1" key="1">
    <citation type="submission" date="2018-07" db="EMBL/GenBank/DDBJ databases">
        <authorList>
            <consortium name="GenomeTrakr network: Whole genome sequencing for foodborne pathogen traceback"/>
        </authorList>
    </citation>
    <scope>NUCLEOTIDE SEQUENCE [LARGE SCALE GENOMIC DNA]</scope>
    <source>
        <strain evidence="1">FDA00008842</strain>
    </source>
</reference>
<sequence length="164" mass="18920">MESVFDALKAMVKASSIEIAARTGKDRQQVVNELWDLRRAGLVGGRGTSWFILEQEKRTEIDLSDSEVEVVEMGSVKLDKAAEAESNRFSREKNSDEVSRDAEIIHSIPCFTDRVQNDVIIPAPRFISAEIRRTEAKLKRLQEMRDISREIHKHRKIWQQIRSE</sequence>
<evidence type="ECO:0000313" key="1">
    <source>
        <dbReference type="EMBL" id="EBP4586403.1"/>
    </source>
</evidence>
<proteinExistence type="predicted"/>
<dbReference type="AlphaFoldDB" id="A0A5U3ILU3"/>
<evidence type="ECO:0008006" key="2">
    <source>
        <dbReference type="Google" id="ProtNLM"/>
    </source>
</evidence>
<accession>A0A5U3ILU3</accession>
<dbReference type="Pfam" id="PF07789">
    <property type="entry name" value="DUF1627"/>
    <property type="match status" value="1"/>
</dbReference>
<organism evidence="1">
    <name type="scientific">Salmonella enterica</name>
    <name type="common">Salmonella choleraesuis</name>
    <dbReference type="NCBI Taxonomy" id="28901"/>
    <lineage>
        <taxon>Bacteria</taxon>
        <taxon>Pseudomonadati</taxon>
        <taxon>Pseudomonadota</taxon>
        <taxon>Gammaproteobacteria</taxon>
        <taxon>Enterobacterales</taxon>
        <taxon>Enterobacteriaceae</taxon>
        <taxon>Salmonella</taxon>
    </lineage>
</organism>
<name>A0A5U3ILU3_SALER</name>
<protein>
    <recommendedName>
        <fullName evidence="2">DUF1627 domain-containing protein</fullName>
    </recommendedName>
</protein>